<evidence type="ECO:0000313" key="2">
    <source>
        <dbReference type="Proteomes" id="UP001153365"/>
    </source>
</evidence>
<accession>A0AAV0AHY4</accession>
<dbReference type="Proteomes" id="UP001153365">
    <property type="component" value="Unassembled WGS sequence"/>
</dbReference>
<keyword evidence="2" id="KW-1185">Reference proteome</keyword>
<proteinExistence type="predicted"/>
<dbReference type="CDD" id="cd11296">
    <property type="entry name" value="O-FucT_like"/>
    <property type="match status" value="1"/>
</dbReference>
<evidence type="ECO:0000313" key="1">
    <source>
        <dbReference type="EMBL" id="CAH7666672.1"/>
    </source>
</evidence>
<reference evidence="1" key="1">
    <citation type="submission" date="2022-06" db="EMBL/GenBank/DDBJ databases">
        <authorList>
            <consortium name="SYNGENTA / RWTH Aachen University"/>
        </authorList>
    </citation>
    <scope>NUCLEOTIDE SEQUENCE</scope>
</reference>
<protein>
    <submittedName>
        <fullName evidence="1">Uncharacterized protein</fullName>
    </submittedName>
</protein>
<gene>
    <name evidence="1" type="ORF">PPACK8108_LOCUS1021</name>
</gene>
<organism evidence="1 2">
    <name type="scientific">Phakopsora pachyrhizi</name>
    <name type="common">Asian soybean rust disease fungus</name>
    <dbReference type="NCBI Taxonomy" id="170000"/>
    <lineage>
        <taxon>Eukaryota</taxon>
        <taxon>Fungi</taxon>
        <taxon>Dikarya</taxon>
        <taxon>Basidiomycota</taxon>
        <taxon>Pucciniomycotina</taxon>
        <taxon>Pucciniomycetes</taxon>
        <taxon>Pucciniales</taxon>
        <taxon>Phakopsoraceae</taxon>
        <taxon>Phakopsora</taxon>
    </lineage>
</organism>
<dbReference type="EMBL" id="CALTRL010000143">
    <property type="protein sequence ID" value="CAH7666672.1"/>
    <property type="molecule type" value="Genomic_DNA"/>
</dbReference>
<comment type="caution">
    <text evidence="1">The sequence shown here is derived from an EMBL/GenBank/DDBJ whole genome shotgun (WGS) entry which is preliminary data.</text>
</comment>
<dbReference type="Gene3D" id="3.40.50.11350">
    <property type="match status" value="1"/>
</dbReference>
<dbReference type="AlphaFoldDB" id="A0AAV0AHY4"/>
<sequence>MTEESTARNNGEGKRYKFFAQSLGSRRHRFWVRFSKNFLIVIFLLAILDLASRQGSQDISKWKSKLGQIKSIYGDILSNKLNPWRKPIKKRRFLVRDWSIWLGWNNGKYVIETALALATLLDRELVLPAFHFANSCEEDNSVCDSLLPNFTAGVPFDFRLVKDLPQYPESLVGAIANASVPNHNNRGWVMPIERFLDIDHLVSVQGKNAIRFQDFLKLTDYKNKNSIGSINGQWYRNFNEGMTYKRISNTFFTNRDKNKIDKLPKPVEPLIYNSTTFSTDVPKSVLEKCFKTLQKVDQLFRSNEKRSEFLRSLIIGKEITEEFAAIDYPVFERCIASRGLRTVYGFKKVADWIKTPYGETKYMVPTDKLKGVYDELHQNDEQVLHIDGEIHDLQPPASMVFSTKEGRDLYTKVARTALRPPEFYHKVAAKLELKMRAKCGGRSWRASHMRRGDFIEFDWADKSIENSWNAITEGLADGLKILQNEPNLLKQIHDTFQTSLKIPNDDDPIYLATNARSQDEVTFLRTKKVVLLQDLIDEDDKKELGKIGSSFMDTLSILEQCLIMRSAFYFGDAHSSVTGMILNRRNFYGIDERLSKVKYIYKYF</sequence>
<name>A0AAV0AHY4_PHAPC</name>